<organism evidence="4 5">
    <name type="scientific">Galeopterus variegatus</name>
    <name type="common">Malayan flying lemur</name>
    <name type="synonym">Cynocephalus variegatus</name>
    <dbReference type="NCBI Taxonomy" id="482537"/>
    <lineage>
        <taxon>Eukaryota</taxon>
        <taxon>Metazoa</taxon>
        <taxon>Chordata</taxon>
        <taxon>Craniata</taxon>
        <taxon>Vertebrata</taxon>
        <taxon>Euteleostomi</taxon>
        <taxon>Mammalia</taxon>
        <taxon>Eutheria</taxon>
        <taxon>Euarchontoglires</taxon>
        <taxon>Dermoptera</taxon>
        <taxon>Cynocephalidae</taxon>
        <taxon>Galeopterus</taxon>
    </lineage>
</organism>
<feature type="region of interest" description="Disordered" evidence="1">
    <location>
        <begin position="131"/>
        <end position="328"/>
    </location>
</feature>
<keyword evidence="3" id="KW-0732">Signal</keyword>
<name>A0ABM0QHF0_GALVR</name>
<dbReference type="PANTHER" id="PTHR16021">
    <property type="entry name" value="MANSC DOMAIN CONTAINING PROTEIN 1"/>
    <property type="match status" value="1"/>
</dbReference>
<feature type="region of interest" description="Disordered" evidence="1">
    <location>
        <begin position="335"/>
        <end position="354"/>
    </location>
</feature>
<feature type="compositionally biased region" description="Polar residues" evidence="1">
    <location>
        <begin position="174"/>
        <end position="188"/>
    </location>
</feature>
<keyword evidence="4" id="KW-1185">Reference proteome</keyword>
<reference evidence="5" key="1">
    <citation type="submission" date="2025-08" db="UniProtKB">
        <authorList>
            <consortium name="RefSeq"/>
        </authorList>
    </citation>
    <scope>IDENTIFICATION</scope>
</reference>
<feature type="chain" id="PRO_5047511898" evidence="3">
    <location>
        <begin position="23"/>
        <end position="432"/>
    </location>
</feature>
<dbReference type="Pfam" id="PF17823">
    <property type="entry name" value="DUF5585"/>
    <property type="match status" value="2"/>
</dbReference>
<evidence type="ECO:0000313" key="4">
    <source>
        <dbReference type="Proteomes" id="UP000694923"/>
    </source>
</evidence>
<dbReference type="Proteomes" id="UP000694923">
    <property type="component" value="Unplaced"/>
</dbReference>
<keyword evidence="2" id="KW-0812">Transmembrane</keyword>
<proteinExistence type="predicted"/>
<evidence type="ECO:0000256" key="3">
    <source>
        <dbReference type="SAM" id="SignalP"/>
    </source>
</evidence>
<evidence type="ECO:0000313" key="5">
    <source>
        <dbReference type="RefSeq" id="XP_008567791.1"/>
    </source>
</evidence>
<feature type="compositionally biased region" description="Polar residues" evidence="1">
    <location>
        <begin position="131"/>
        <end position="140"/>
    </location>
</feature>
<keyword evidence="2" id="KW-1133">Transmembrane helix</keyword>
<feature type="signal peptide" evidence="3">
    <location>
        <begin position="1"/>
        <end position="22"/>
    </location>
</feature>
<sequence length="432" mass="45345">MWTALVLTWIFLLSLSESQVAANDPRFNFVLHKVWNKLVKKDASVQTLTTADNNTSENTAMVTSSPVTLTTGTLVANLNSTEVTAETTNRTHAGAVATTEGMADGAASSVPVPPVPTATGQTLSTTAAWLPPLSSSRGQVPSSTTSLRTVTLTTSATRAQTVTTTTNTSGPTSAHSPSKPTPRNSTASLAPPRSPQAQGPTIPMSMDWSVVDTASRPAPHSTTSPELTNPPSTKTPEPTTSSSTRTPEPITTPSTKTPEPTTTPSVVSVPSTVVTTTKEQAEESAANRVPVPHTSLSPEVEATSPMTQPSPIPSIWGAKGPGTSQTPELVETKATPGTVSTWPIPRSSGDPKMPATDSCLPSTQGQYLVVTTKPLILPPVSKTFLLVVLLLGVTLLIAILVLFALQAYESYKKKDYTQVDYLINGMYADSEM</sequence>
<dbReference type="PANTHER" id="PTHR16021:SF9">
    <property type="entry name" value="CHROMOSOME 11 OPEN READING FRAME 24"/>
    <property type="match status" value="1"/>
</dbReference>
<dbReference type="InterPro" id="IPR041056">
    <property type="entry name" value="DUF5585"/>
</dbReference>
<gene>
    <name evidence="5" type="primary">LOC103588001</name>
</gene>
<evidence type="ECO:0000256" key="1">
    <source>
        <dbReference type="SAM" id="MobiDB-lite"/>
    </source>
</evidence>
<feature type="compositionally biased region" description="Low complexity" evidence="1">
    <location>
        <begin position="229"/>
        <end position="278"/>
    </location>
</feature>
<dbReference type="GeneID" id="103588001"/>
<feature type="compositionally biased region" description="Low complexity" evidence="1">
    <location>
        <begin position="141"/>
        <end position="173"/>
    </location>
</feature>
<accession>A0ABM0QHF0</accession>
<protein>
    <submittedName>
        <fullName evidence="5">Uncharacterized protein C11orf24 homolog</fullName>
    </submittedName>
</protein>
<keyword evidence="2" id="KW-0472">Membrane</keyword>
<evidence type="ECO:0000256" key="2">
    <source>
        <dbReference type="SAM" id="Phobius"/>
    </source>
</evidence>
<dbReference type="InterPro" id="IPR052660">
    <property type="entry name" value="Erythrocyte_Invasion_ImmMod"/>
</dbReference>
<dbReference type="RefSeq" id="XP_008567791.1">
    <property type="nucleotide sequence ID" value="XM_008569569.1"/>
</dbReference>
<feature type="transmembrane region" description="Helical" evidence="2">
    <location>
        <begin position="384"/>
        <end position="405"/>
    </location>
</feature>